<evidence type="ECO:0000313" key="1">
    <source>
        <dbReference type="EMBL" id="KIO21089.1"/>
    </source>
</evidence>
<reference evidence="1 2" key="1">
    <citation type="submission" date="2014-04" db="EMBL/GenBank/DDBJ databases">
        <authorList>
            <consortium name="DOE Joint Genome Institute"/>
            <person name="Kuo A."/>
            <person name="Girlanda M."/>
            <person name="Perotto S."/>
            <person name="Kohler A."/>
            <person name="Nagy L.G."/>
            <person name="Floudas D."/>
            <person name="Copeland A."/>
            <person name="Barry K.W."/>
            <person name="Cichocki N."/>
            <person name="Veneault-Fourrey C."/>
            <person name="LaButti K."/>
            <person name="Lindquist E.A."/>
            <person name="Lipzen A."/>
            <person name="Lundell T."/>
            <person name="Morin E."/>
            <person name="Murat C."/>
            <person name="Sun H."/>
            <person name="Tunlid A."/>
            <person name="Henrissat B."/>
            <person name="Grigoriev I.V."/>
            <person name="Hibbett D.S."/>
            <person name="Martin F."/>
            <person name="Nordberg H.P."/>
            <person name="Cantor M.N."/>
            <person name="Hua S.X."/>
        </authorList>
    </citation>
    <scope>NUCLEOTIDE SEQUENCE [LARGE SCALE GENOMIC DNA]</scope>
    <source>
        <strain evidence="1 2">MUT 4182</strain>
    </source>
</reference>
<evidence type="ECO:0000313" key="2">
    <source>
        <dbReference type="Proteomes" id="UP000054248"/>
    </source>
</evidence>
<organism evidence="1 2">
    <name type="scientific">Tulasnella calospora MUT 4182</name>
    <dbReference type="NCBI Taxonomy" id="1051891"/>
    <lineage>
        <taxon>Eukaryota</taxon>
        <taxon>Fungi</taxon>
        <taxon>Dikarya</taxon>
        <taxon>Basidiomycota</taxon>
        <taxon>Agaricomycotina</taxon>
        <taxon>Agaricomycetes</taxon>
        <taxon>Cantharellales</taxon>
        <taxon>Tulasnellaceae</taxon>
        <taxon>Tulasnella</taxon>
    </lineage>
</organism>
<accession>A0A0C3QAD9</accession>
<reference evidence="2" key="2">
    <citation type="submission" date="2015-01" db="EMBL/GenBank/DDBJ databases">
        <title>Evolutionary Origins and Diversification of the Mycorrhizal Mutualists.</title>
        <authorList>
            <consortium name="DOE Joint Genome Institute"/>
            <consortium name="Mycorrhizal Genomics Consortium"/>
            <person name="Kohler A."/>
            <person name="Kuo A."/>
            <person name="Nagy L.G."/>
            <person name="Floudas D."/>
            <person name="Copeland A."/>
            <person name="Barry K.W."/>
            <person name="Cichocki N."/>
            <person name="Veneault-Fourrey C."/>
            <person name="LaButti K."/>
            <person name="Lindquist E.A."/>
            <person name="Lipzen A."/>
            <person name="Lundell T."/>
            <person name="Morin E."/>
            <person name="Murat C."/>
            <person name="Riley R."/>
            <person name="Ohm R."/>
            <person name="Sun H."/>
            <person name="Tunlid A."/>
            <person name="Henrissat B."/>
            <person name="Grigoriev I.V."/>
            <person name="Hibbett D.S."/>
            <person name="Martin F."/>
        </authorList>
    </citation>
    <scope>NUCLEOTIDE SEQUENCE [LARGE SCALE GENOMIC DNA]</scope>
    <source>
        <strain evidence="2">MUT 4182</strain>
    </source>
</reference>
<dbReference type="HOGENOM" id="CLU_1511697_0_0_1"/>
<name>A0A0C3QAD9_9AGAM</name>
<protein>
    <submittedName>
        <fullName evidence="1">Uncharacterized protein</fullName>
    </submittedName>
</protein>
<proteinExistence type="predicted"/>
<gene>
    <name evidence="1" type="ORF">M407DRAFT_130874</name>
</gene>
<sequence length="178" mass="19806">MDRHEALVVCFIPSQKPHLIGCLNATRITGNLSLCGAGSYDLYVAGGRAPTGHVSSTWNVLPDGSLQASLPGRSDQPSLFASFNKLTSPLRRGCQDFRGPCGRLGYVFDPVREARPQMRYTSQPFSLQGAHRVRTNLALRDVTVPHQRRISAYPTISIIRLLARNKRFLWLFDIPINC</sequence>
<dbReference type="EMBL" id="KN823150">
    <property type="protein sequence ID" value="KIO21089.1"/>
    <property type="molecule type" value="Genomic_DNA"/>
</dbReference>
<keyword evidence="2" id="KW-1185">Reference proteome</keyword>
<dbReference type="AlphaFoldDB" id="A0A0C3QAD9"/>
<dbReference type="Proteomes" id="UP000054248">
    <property type="component" value="Unassembled WGS sequence"/>
</dbReference>